<evidence type="ECO:0000313" key="1">
    <source>
        <dbReference type="EMBL" id="UPM55527.1"/>
    </source>
</evidence>
<name>A0ABY4JNV6_9BACI</name>
<sequence>MKMTKKIPILTISSFVVVGIIYSTNTPNRVKISNTEYEFDITKKENITEAAKQLYVGKVVEQLDTESDEGGPYTPYKVEVENNLKGELEANQEVIVEQRIGYESSHKAIRKMDVEDDFLTTENSYVFATSNIKDKDRYRIIVPLKGNTKIKGKNDKLPNEVILKEFKEALKKNKEKRKNEL</sequence>
<proteinExistence type="predicted"/>
<organism evidence="1 2">
    <name type="scientific">Gottfriedia acidiceleris</name>
    <dbReference type="NCBI Taxonomy" id="371036"/>
    <lineage>
        <taxon>Bacteria</taxon>
        <taxon>Bacillati</taxon>
        <taxon>Bacillota</taxon>
        <taxon>Bacilli</taxon>
        <taxon>Bacillales</taxon>
        <taxon>Bacillaceae</taxon>
        <taxon>Gottfriedia</taxon>
    </lineage>
</organism>
<dbReference type="RefSeq" id="WP_248268537.1">
    <property type="nucleotide sequence ID" value="NZ_CP096034.1"/>
</dbReference>
<protein>
    <submittedName>
        <fullName evidence="1">Uncharacterized protein</fullName>
    </submittedName>
</protein>
<gene>
    <name evidence="1" type="ORF">MY490_06740</name>
</gene>
<evidence type="ECO:0000313" key="2">
    <source>
        <dbReference type="Proteomes" id="UP000830639"/>
    </source>
</evidence>
<dbReference type="EMBL" id="CP096034">
    <property type="protein sequence ID" value="UPM55527.1"/>
    <property type="molecule type" value="Genomic_DNA"/>
</dbReference>
<dbReference type="Proteomes" id="UP000830639">
    <property type="component" value="Chromosome"/>
</dbReference>
<accession>A0ABY4JNV6</accession>
<reference evidence="1 2" key="1">
    <citation type="submission" date="2022-04" db="EMBL/GenBank/DDBJ databases">
        <title>Mechanism of arsenic methylation and mitigation arsenic toxicity by Bacillus sp. LH14 from an Arsenic-Contaminated Paddy Soil.</title>
        <authorList>
            <person name="Wang D."/>
        </authorList>
    </citation>
    <scope>NUCLEOTIDE SEQUENCE [LARGE SCALE GENOMIC DNA]</scope>
    <source>
        <strain evidence="1 2">LH14</strain>
    </source>
</reference>
<keyword evidence="2" id="KW-1185">Reference proteome</keyword>